<keyword evidence="2" id="KW-0472">Membrane</keyword>
<keyword evidence="2" id="KW-1133">Transmembrane helix</keyword>
<dbReference type="RefSeq" id="WP_189043465.1">
    <property type="nucleotide sequence ID" value="NZ_BMNB01000009.1"/>
</dbReference>
<feature type="compositionally biased region" description="Acidic residues" evidence="1">
    <location>
        <begin position="308"/>
        <end position="322"/>
    </location>
</feature>
<organism evidence="3 4">
    <name type="scientific">Micromonospora sonchi</name>
    <dbReference type="NCBI Taxonomy" id="1763543"/>
    <lineage>
        <taxon>Bacteria</taxon>
        <taxon>Bacillati</taxon>
        <taxon>Actinomycetota</taxon>
        <taxon>Actinomycetes</taxon>
        <taxon>Micromonosporales</taxon>
        <taxon>Micromonosporaceae</taxon>
        <taxon>Micromonospora</taxon>
    </lineage>
</organism>
<dbReference type="EMBL" id="BMNB01000009">
    <property type="protein sequence ID" value="GGM38155.1"/>
    <property type="molecule type" value="Genomic_DNA"/>
</dbReference>
<keyword evidence="4" id="KW-1185">Reference proteome</keyword>
<evidence type="ECO:0000256" key="1">
    <source>
        <dbReference type="SAM" id="MobiDB-lite"/>
    </source>
</evidence>
<evidence type="ECO:0000313" key="3">
    <source>
        <dbReference type="EMBL" id="GGM38155.1"/>
    </source>
</evidence>
<dbReference type="Proteomes" id="UP000608890">
    <property type="component" value="Unassembled WGS sequence"/>
</dbReference>
<accession>A0A917TU07</accession>
<feature type="region of interest" description="Disordered" evidence="1">
    <location>
        <begin position="280"/>
        <end position="335"/>
    </location>
</feature>
<comment type="caution">
    <text evidence="3">The sequence shown here is derived from an EMBL/GenBank/DDBJ whole genome shotgun (WGS) entry which is preliminary data.</text>
</comment>
<dbReference type="AlphaFoldDB" id="A0A917TU07"/>
<sequence length="373" mass="37481">MRTISVLRRVLATLGITAVVGGAVVAGSAAPALAEPDLTVRLTAECGAAVLTFGEATPGLPGVLNVTVHRNGVGAESTVVDQGGTKRYGASDGDTFTVHLPGGRPAQSLRYAAPAGCDTPKLQVAVLQDCYGIEVRVINTGAVPATGLKVASPVGPLLVELDPVTSDAMFRRHYPLPDDAPYAVFSGEVDGGALWASGRYRQPQGCGPESVTARFTDRCGEVRIDLTNRARGGVRLEVLVGGAVVASPSIPADSSDTVAVPASSGDRVVVRDAVLGTEIARHTAGRCPSATPSPGGDGSPSATPSPGGDEEPSATPSPDEDASPSVTPSPSGAAGGLPLTGGPVLRLLGAAVLIVAAGVALLLIARRRGTFAR</sequence>
<proteinExistence type="predicted"/>
<evidence type="ECO:0000256" key="2">
    <source>
        <dbReference type="SAM" id="Phobius"/>
    </source>
</evidence>
<reference evidence="3" key="2">
    <citation type="submission" date="2020-09" db="EMBL/GenBank/DDBJ databases">
        <authorList>
            <person name="Sun Q."/>
            <person name="Zhou Y."/>
        </authorList>
    </citation>
    <scope>NUCLEOTIDE SEQUENCE</scope>
    <source>
        <strain evidence="3">CGMCC 4.7312</strain>
    </source>
</reference>
<name>A0A917TU07_9ACTN</name>
<gene>
    <name evidence="3" type="ORF">GCM10011608_23520</name>
</gene>
<reference evidence="3" key="1">
    <citation type="journal article" date="2014" name="Int. J. Syst. Evol. Microbiol.">
        <title>Complete genome sequence of Corynebacterium casei LMG S-19264T (=DSM 44701T), isolated from a smear-ripened cheese.</title>
        <authorList>
            <consortium name="US DOE Joint Genome Institute (JGI-PGF)"/>
            <person name="Walter F."/>
            <person name="Albersmeier A."/>
            <person name="Kalinowski J."/>
            <person name="Ruckert C."/>
        </authorList>
    </citation>
    <scope>NUCLEOTIDE SEQUENCE</scope>
    <source>
        <strain evidence="3">CGMCC 4.7312</strain>
    </source>
</reference>
<keyword evidence="2" id="KW-0812">Transmembrane</keyword>
<evidence type="ECO:0000313" key="4">
    <source>
        <dbReference type="Proteomes" id="UP000608890"/>
    </source>
</evidence>
<protein>
    <submittedName>
        <fullName evidence="3">Uncharacterized protein</fullName>
    </submittedName>
</protein>
<feature type="transmembrane region" description="Helical" evidence="2">
    <location>
        <begin position="344"/>
        <end position="365"/>
    </location>
</feature>